<gene>
    <name evidence="2" type="ORF">NTJ_14639</name>
</gene>
<evidence type="ECO:0000313" key="2">
    <source>
        <dbReference type="EMBL" id="BET01822.1"/>
    </source>
</evidence>
<feature type="compositionally biased region" description="Basic and acidic residues" evidence="1">
    <location>
        <begin position="35"/>
        <end position="67"/>
    </location>
</feature>
<name>A0ABN7BFE3_9HEMI</name>
<sequence length="67" mass="7527">MRASDESPLENTLLIREQGGLKERDASNTIPTDRTTTRKQEEVPEDLTSQHDPGESKCKRSKSEAVE</sequence>
<protein>
    <submittedName>
        <fullName evidence="2">Uncharacterized protein</fullName>
    </submittedName>
</protein>
<evidence type="ECO:0000313" key="3">
    <source>
        <dbReference type="Proteomes" id="UP001307889"/>
    </source>
</evidence>
<dbReference type="EMBL" id="AP028921">
    <property type="protein sequence ID" value="BET01822.1"/>
    <property type="molecule type" value="Genomic_DNA"/>
</dbReference>
<keyword evidence="3" id="KW-1185">Reference proteome</keyword>
<evidence type="ECO:0000256" key="1">
    <source>
        <dbReference type="SAM" id="MobiDB-lite"/>
    </source>
</evidence>
<reference evidence="2 3" key="1">
    <citation type="submission" date="2023-09" db="EMBL/GenBank/DDBJ databases">
        <title>Nesidiocoris tenuis whole genome shotgun sequence.</title>
        <authorList>
            <person name="Shibata T."/>
            <person name="Shimoda M."/>
            <person name="Kobayashi T."/>
            <person name="Uehara T."/>
        </authorList>
    </citation>
    <scope>NUCLEOTIDE SEQUENCE [LARGE SCALE GENOMIC DNA]</scope>
    <source>
        <strain evidence="2 3">Japan</strain>
    </source>
</reference>
<accession>A0ABN7BFE3</accession>
<organism evidence="2 3">
    <name type="scientific">Nesidiocoris tenuis</name>
    <dbReference type="NCBI Taxonomy" id="355587"/>
    <lineage>
        <taxon>Eukaryota</taxon>
        <taxon>Metazoa</taxon>
        <taxon>Ecdysozoa</taxon>
        <taxon>Arthropoda</taxon>
        <taxon>Hexapoda</taxon>
        <taxon>Insecta</taxon>
        <taxon>Pterygota</taxon>
        <taxon>Neoptera</taxon>
        <taxon>Paraneoptera</taxon>
        <taxon>Hemiptera</taxon>
        <taxon>Heteroptera</taxon>
        <taxon>Panheteroptera</taxon>
        <taxon>Cimicomorpha</taxon>
        <taxon>Miridae</taxon>
        <taxon>Dicyphina</taxon>
        <taxon>Nesidiocoris</taxon>
    </lineage>
</organism>
<proteinExistence type="predicted"/>
<feature type="region of interest" description="Disordered" evidence="1">
    <location>
        <begin position="1"/>
        <end position="67"/>
    </location>
</feature>
<dbReference type="Proteomes" id="UP001307889">
    <property type="component" value="Chromosome 13"/>
</dbReference>